<organism evidence="6 7">
    <name type="scientific">Pythium oligandrum</name>
    <name type="common">Mycoparasitic fungus</name>
    <dbReference type="NCBI Taxonomy" id="41045"/>
    <lineage>
        <taxon>Eukaryota</taxon>
        <taxon>Sar</taxon>
        <taxon>Stramenopiles</taxon>
        <taxon>Oomycota</taxon>
        <taxon>Peronosporomycetes</taxon>
        <taxon>Pythiales</taxon>
        <taxon>Pythiaceae</taxon>
        <taxon>Pythium</taxon>
    </lineage>
</organism>
<dbReference type="SUPFAM" id="SSF54928">
    <property type="entry name" value="RNA-binding domain, RBD"/>
    <property type="match status" value="1"/>
</dbReference>
<keyword evidence="2" id="KW-0863">Zinc-finger</keyword>
<dbReference type="Proteomes" id="UP000794436">
    <property type="component" value="Unassembled WGS sequence"/>
</dbReference>
<proteinExistence type="predicted"/>
<name>A0A8K1FFR5_PYTOL</name>
<dbReference type="InterPro" id="IPR035979">
    <property type="entry name" value="RBD_domain_sf"/>
</dbReference>
<sequence>MREEWKNGVRTWSPPAWKEPRRSKKARRKEQGRVARERLGSQSSDDSVLCAARRFAFTRQRKPIAFLTDAKVDFASLDNFESDDEESTKPHKQLSPAQLRFSTKSESAIDLSAIRVEDKFASRCLYITGVTARVSEDALEAICAPLGLEINPESGLPWLDVFICQHTHRPRGDARAVFDSEQSAQHAIEELHNKIFINTRLRAQPMSSVISKILAVQFDGQWTQSACLNTNCSSSVNLIQCRWCSRGPACGSLHEEQWVCNICRTANDPSASFCIGCHPATHFSPSAAKLPKHYFQQCFSR</sequence>
<dbReference type="CDD" id="cd00590">
    <property type="entry name" value="RRM_SF"/>
    <property type="match status" value="1"/>
</dbReference>
<keyword evidence="1" id="KW-0479">Metal-binding</keyword>
<dbReference type="PROSITE" id="PS01358">
    <property type="entry name" value="ZF_RANBP2_1"/>
    <property type="match status" value="1"/>
</dbReference>
<dbReference type="InterPro" id="IPR012677">
    <property type="entry name" value="Nucleotide-bd_a/b_plait_sf"/>
</dbReference>
<dbReference type="EMBL" id="SPLM01000109">
    <property type="protein sequence ID" value="TMW59264.1"/>
    <property type="molecule type" value="Genomic_DNA"/>
</dbReference>
<dbReference type="AlphaFoldDB" id="A0A8K1FFR5"/>
<gene>
    <name evidence="6" type="ORF">Poli38472_004333</name>
</gene>
<dbReference type="OrthoDB" id="76445at2759"/>
<evidence type="ECO:0000256" key="2">
    <source>
        <dbReference type="ARBA" id="ARBA00022771"/>
    </source>
</evidence>
<keyword evidence="7" id="KW-1185">Reference proteome</keyword>
<feature type="region of interest" description="Disordered" evidence="4">
    <location>
        <begin position="1"/>
        <end position="44"/>
    </location>
</feature>
<dbReference type="GO" id="GO:0008270">
    <property type="term" value="F:zinc ion binding"/>
    <property type="evidence" value="ECO:0007669"/>
    <property type="project" value="UniProtKB-KW"/>
</dbReference>
<reference evidence="6" key="1">
    <citation type="submission" date="2019-03" db="EMBL/GenBank/DDBJ databases">
        <title>Long read genome sequence of the mycoparasitic Pythium oligandrum ATCC 38472 isolated from sugarbeet rhizosphere.</title>
        <authorList>
            <person name="Gaulin E."/>
        </authorList>
    </citation>
    <scope>NUCLEOTIDE SEQUENCE</scope>
    <source>
        <strain evidence="6">ATCC 38472_TT</strain>
    </source>
</reference>
<feature type="domain" description="RanBP2-type" evidence="5">
    <location>
        <begin position="258"/>
        <end position="277"/>
    </location>
</feature>
<keyword evidence="3" id="KW-0862">Zinc</keyword>
<evidence type="ECO:0000259" key="5">
    <source>
        <dbReference type="PROSITE" id="PS01358"/>
    </source>
</evidence>
<evidence type="ECO:0000313" key="7">
    <source>
        <dbReference type="Proteomes" id="UP000794436"/>
    </source>
</evidence>
<dbReference type="Gene3D" id="3.30.70.330">
    <property type="match status" value="1"/>
</dbReference>
<accession>A0A8K1FFR5</accession>
<evidence type="ECO:0000313" key="6">
    <source>
        <dbReference type="EMBL" id="TMW59264.1"/>
    </source>
</evidence>
<protein>
    <recommendedName>
        <fullName evidence="5">RanBP2-type domain-containing protein</fullName>
    </recommendedName>
</protein>
<dbReference type="GO" id="GO:0003676">
    <property type="term" value="F:nucleic acid binding"/>
    <property type="evidence" value="ECO:0007669"/>
    <property type="project" value="InterPro"/>
</dbReference>
<evidence type="ECO:0000256" key="3">
    <source>
        <dbReference type="ARBA" id="ARBA00022833"/>
    </source>
</evidence>
<dbReference type="InterPro" id="IPR001876">
    <property type="entry name" value="Znf_RanBP2"/>
</dbReference>
<feature type="compositionally biased region" description="Basic and acidic residues" evidence="4">
    <location>
        <begin position="29"/>
        <end position="39"/>
    </location>
</feature>
<evidence type="ECO:0000256" key="4">
    <source>
        <dbReference type="SAM" id="MobiDB-lite"/>
    </source>
</evidence>
<comment type="caution">
    <text evidence="6">The sequence shown here is derived from an EMBL/GenBank/DDBJ whole genome shotgun (WGS) entry which is preliminary data.</text>
</comment>
<evidence type="ECO:0000256" key="1">
    <source>
        <dbReference type="ARBA" id="ARBA00022723"/>
    </source>
</evidence>